<feature type="transmembrane region" description="Helical" evidence="1">
    <location>
        <begin position="12"/>
        <end position="33"/>
    </location>
</feature>
<gene>
    <name evidence="2" type="ORF">MUB46_03670</name>
</gene>
<evidence type="ECO:0008006" key="4">
    <source>
        <dbReference type="Google" id="ProtNLM"/>
    </source>
</evidence>
<evidence type="ECO:0000313" key="3">
    <source>
        <dbReference type="Proteomes" id="UP001320898"/>
    </source>
</evidence>
<keyword evidence="1" id="KW-0812">Transmembrane</keyword>
<evidence type="ECO:0000256" key="1">
    <source>
        <dbReference type="SAM" id="Phobius"/>
    </source>
</evidence>
<dbReference type="AlphaFoldDB" id="A0AAW5QWW0"/>
<keyword evidence="3" id="KW-1185">Reference proteome</keyword>
<protein>
    <recommendedName>
        <fullName evidence="4">Major facilitator superfamily (MFS) profile domain-containing protein</fullName>
    </recommendedName>
</protein>
<feature type="transmembrane region" description="Helical" evidence="1">
    <location>
        <begin position="39"/>
        <end position="58"/>
    </location>
</feature>
<accession>A0AAW5QWW0</accession>
<proteinExistence type="predicted"/>
<dbReference type="RefSeq" id="WP_261614528.1">
    <property type="nucleotide sequence ID" value="NZ_JALIDZ010000002.1"/>
</dbReference>
<keyword evidence="1" id="KW-1133">Transmembrane helix</keyword>
<sequence length="61" mass="6530">MTDAGISFLDILIAILAPGFVVGAVVGGTGWFLFVGRHWWLGVVLGAIAGTAIWYAWLRLI</sequence>
<dbReference type="EMBL" id="JALIDZ010000002">
    <property type="protein sequence ID" value="MCT8970951.1"/>
    <property type="molecule type" value="Genomic_DNA"/>
</dbReference>
<evidence type="ECO:0000313" key="2">
    <source>
        <dbReference type="EMBL" id="MCT8970951.1"/>
    </source>
</evidence>
<name>A0AAW5QWW0_9HYPH</name>
<dbReference type="Proteomes" id="UP001320898">
    <property type="component" value="Unassembled WGS sequence"/>
</dbReference>
<organism evidence="2 3">
    <name type="scientific">Microbaculum marinisediminis</name>
    <dbReference type="NCBI Taxonomy" id="2931392"/>
    <lineage>
        <taxon>Bacteria</taxon>
        <taxon>Pseudomonadati</taxon>
        <taxon>Pseudomonadota</taxon>
        <taxon>Alphaproteobacteria</taxon>
        <taxon>Hyphomicrobiales</taxon>
        <taxon>Tepidamorphaceae</taxon>
        <taxon>Microbaculum</taxon>
    </lineage>
</organism>
<reference evidence="2 3" key="1">
    <citation type="submission" date="2022-04" db="EMBL/GenBank/DDBJ databases">
        <authorList>
            <person name="Ye Y.-Q."/>
            <person name="Du Z.-J."/>
        </authorList>
    </citation>
    <scope>NUCLEOTIDE SEQUENCE [LARGE SCALE GENOMIC DNA]</scope>
    <source>
        <strain evidence="2 3">A6E488</strain>
    </source>
</reference>
<keyword evidence="1" id="KW-0472">Membrane</keyword>
<comment type="caution">
    <text evidence="2">The sequence shown here is derived from an EMBL/GenBank/DDBJ whole genome shotgun (WGS) entry which is preliminary data.</text>
</comment>